<feature type="transmembrane region" description="Helical" evidence="7">
    <location>
        <begin position="133"/>
        <end position="157"/>
    </location>
</feature>
<dbReference type="EMBL" id="EQ962656">
    <property type="protein sequence ID" value="EED17219.1"/>
    <property type="molecule type" value="Genomic_DNA"/>
</dbReference>
<dbReference type="InParanoid" id="B8MI57"/>
<feature type="compositionally biased region" description="Basic and acidic residues" evidence="6">
    <location>
        <begin position="289"/>
        <end position="300"/>
    </location>
</feature>
<dbReference type="AlphaFoldDB" id="B8MI57"/>
<proteinExistence type="inferred from homology"/>
<dbReference type="GO" id="GO:0016020">
    <property type="term" value="C:membrane"/>
    <property type="evidence" value="ECO:0007669"/>
    <property type="project" value="UniProtKB-SubCell"/>
</dbReference>
<gene>
    <name evidence="9" type="ORF">TSTA_022730</name>
</gene>
<evidence type="ECO:0000256" key="4">
    <source>
        <dbReference type="ARBA" id="ARBA00023136"/>
    </source>
</evidence>
<keyword evidence="4 7" id="KW-0472">Membrane</keyword>
<evidence type="ECO:0000256" key="7">
    <source>
        <dbReference type="SAM" id="Phobius"/>
    </source>
</evidence>
<dbReference type="InterPro" id="IPR052337">
    <property type="entry name" value="SAT4-like"/>
</dbReference>
<dbReference type="VEuPathDB" id="FungiDB:TSTA_022730"/>
<feature type="region of interest" description="Disordered" evidence="6">
    <location>
        <begin position="278"/>
        <end position="342"/>
    </location>
</feature>
<organism evidence="9 10">
    <name type="scientific">Talaromyces stipitatus (strain ATCC 10500 / CBS 375.48 / QM 6759 / NRRL 1006)</name>
    <name type="common">Penicillium stipitatum</name>
    <dbReference type="NCBI Taxonomy" id="441959"/>
    <lineage>
        <taxon>Eukaryota</taxon>
        <taxon>Fungi</taxon>
        <taxon>Dikarya</taxon>
        <taxon>Ascomycota</taxon>
        <taxon>Pezizomycotina</taxon>
        <taxon>Eurotiomycetes</taxon>
        <taxon>Eurotiomycetidae</taxon>
        <taxon>Eurotiales</taxon>
        <taxon>Trichocomaceae</taxon>
        <taxon>Talaromyces</taxon>
        <taxon>Talaromyces sect. Talaromyces</taxon>
    </lineage>
</organism>
<dbReference type="Pfam" id="PF20684">
    <property type="entry name" value="Fung_rhodopsin"/>
    <property type="match status" value="1"/>
</dbReference>
<evidence type="ECO:0000259" key="8">
    <source>
        <dbReference type="Pfam" id="PF20684"/>
    </source>
</evidence>
<comment type="similarity">
    <text evidence="5">Belongs to the SAT4 family.</text>
</comment>
<evidence type="ECO:0000256" key="3">
    <source>
        <dbReference type="ARBA" id="ARBA00022989"/>
    </source>
</evidence>
<keyword evidence="2 7" id="KW-0812">Transmembrane</keyword>
<feature type="transmembrane region" description="Helical" evidence="7">
    <location>
        <begin position="104"/>
        <end position="121"/>
    </location>
</feature>
<dbReference type="RefSeq" id="XP_002484453.1">
    <property type="nucleotide sequence ID" value="XM_002484408.1"/>
</dbReference>
<reference evidence="10" key="1">
    <citation type="journal article" date="2015" name="Genome Announc.">
        <title>Genome sequence of the AIDS-associated pathogen Penicillium marneffei (ATCC18224) and its near taxonomic relative Talaromyces stipitatus (ATCC10500).</title>
        <authorList>
            <person name="Nierman W.C."/>
            <person name="Fedorova-Abrams N.D."/>
            <person name="Andrianopoulos A."/>
        </authorList>
    </citation>
    <scope>NUCLEOTIDE SEQUENCE [LARGE SCALE GENOMIC DNA]</scope>
    <source>
        <strain evidence="10">ATCC 10500 / CBS 375.48 / QM 6759 / NRRL 1006</strain>
    </source>
</reference>
<evidence type="ECO:0000256" key="5">
    <source>
        <dbReference type="ARBA" id="ARBA00038359"/>
    </source>
</evidence>
<dbReference type="InterPro" id="IPR049326">
    <property type="entry name" value="Rhodopsin_dom_fungi"/>
</dbReference>
<evidence type="ECO:0000313" key="10">
    <source>
        <dbReference type="Proteomes" id="UP000001745"/>
    </source>
</evidence>
<evidence type="ECO:0000256" key="1">
    <source>
        <dbReference type="ARBA" id="ARBA00004141"/>
    </source>
</evidence>
<feature type="transmembrane region" description="Helical" evidence="7">
    <location>
        <begin position="20"/>
        <end position="43"/>
    </location>
</feature>
<dbReference type="GeneID" id="8107110"/>
<comment type="subcellular location">
    <subcellularLocation>
        <location evidence="1">Membrane</location>
        <topology evidence="1">Multi-pass membrane protein</topology>
    </subcellularLocation>
</comment>
<dbReference type="eggNOG" id="ENOG502SP73">
    <property type="taxonomic scope" value="Eukaryota"/>
</dbReference>
<feature type="transmembrane region" description="Helical" evidence="7">
    <location>
        <begin position="177"/>
        <end position="201"/>
    </location>
</feature>
<dbReference type="Proteomes" id="UP000001745">
    <property type="component" value="Unassembled WGS sequence"/>
</dbReference>
<name>B8MI57_TALSN</name>
<dbReference type="HOGENOM" id="CLU_765255_0_0_1"/>
<dbReference type="OMA" id="NPVQAQW"/>
<dbReference type="OrthoDB" id="4216238at2759"/>
<evidence type="ECO:0000256" key="2">
    <source>
        <dbReference type="ARBA" id="ARBA00022692"/>
    </source>
</evidence>
<accession>B8MI57</accession>
<dbReference type="PANTHER" id="PTHR33048:SF151">
    <property type="entry name" value="INTEGRAL MEMBRANE PROTEIN"/>
    <property type="match status" value="1"/>
</dbReference>
<keyword evidence="3 7" id="KW-1133">Transmembrane helix</keyword>
<dbReference type="PANTHER" id="PTHR33048">
    <property type="entry name" value="PTH11-LIKE INTEGRAL MEMBRANE PROTEIN (AFU_ORTHOLOGUE AFUA_5G11245)"/>
    <property type="match status" value="1"/>
</dbReference>
<feature type="domain" description="Rhodopsin" evidence="8">
    <location>
        <begin position="39"/>
        <end position="276"/>
    </location>
</feature>
<sequence length="366" mass="40875">MASMISPVDLMPSGIEHGNGVMVAITTLFTFLATVAVILRFISRRISVTVKWDDWFSLIALIFAYGCFIVTLLDATIAHGGYDIEYYSAATLEKYLEITLAENVLYVASISFSKAAVLLLYHRIFKIQKSFRVASWLVGFLIGGYFITSQCLLIFAYNPTEAQWKPWLPHSANFNIIASWIVMSSINMVVDFLILCLPQPVVWRLKMNLKKKVLLSGLFCFGIVICIADLMHIICISEVDINNPTATEASTAIWQNVELNLSVIVTCLPTFPSLISHLRKGPRSSASRSYERSNDNEHKKPLNNGGFPGMGNSTAFSGGSEREQNSMNKACHGSSYNMDHMGPVHVQTDVRVKWDRESHQSSWSIV</sequence>
<evidence type="ECO:0000313" key="9">
    <source>
        <dbReference type="EMBL" id="EED17219.1"/>
    </source>
</evidence>
<protein>
    <recommendedName>
        <fullName evidence="8">Rhodopsin domain-containing protein</fullName>
    </recommendedName>
</protein>
<feature type="transmembrane region" description="Helical" evidence="7">
    <location>
        <begin position="213"/>
        <end position="234"/>
    </location>
</feature>
<feature type="transmembrane region" description="Helical" evidence="7">
    <location>
        <begin position="55"/>
        <end position="73"/>
    </location>
</feature>
<keyword evidence="10" id="KW-1185">Reference proteome</keyword>
<evidence type="ECO:0000256" key="6">
    <source>
        <dbReference type="SAM" id="MobiDB-lite"/>
    </source>
</evidence>
<dbReference type="PhylomeDB" id="B8MI57"/>